<evidence type="ECO:0000313" key="3">
    <source>
        <dbReference type="Proteomes" id="UP001558613"/>
    </source>
</evidence>
<protein>
    <submittedName>
        <fullName evidence="2">Uncharacterized protein</fullName>
    </submittedName>
</protein>
<gene>
    <name evidence="2" type="ORF">QQF64_016908</name>
</gene>
<comment type="caution">
    <text evidence="2">The sequence shown here is derived from an EMBL/GenBank/DDBJ whole genome shotgun (WGS) entry which is preliminary data.</text>
</comment>
<accession>A0ABR3LSE4</accession>
<proteinExistence type="predicted"/>
<sequence>MNTVNVLFLNVPRQIKRFPPPYVCGSRFEPTNPQCSPESRVKTEPTWTNTSPSFPSAGAPAGPLGGFEPTWRSQWVSRNAYDKARPRSRARSSGNIED</sequence>
<dbReference type="Proteomes" id="UP001558613">
    <property type="component" value="Unassembled WGS sequence"/>
</dbReference>
<dbReference type="EMBL" id="JAYMGO010000020">
    <property type="protein sequence ID" value="KAL1254679.1"/>
    <property type="molecule type" value="Genomic_DNA"/>
</dbReference>
<organism evidence="2 3">
    <name type="scientific">Cirrhinus molitorella</name>
    <name type="common">mud carp</name>
    <dbReference type="NCBI Taxonomy" id="172907"/>
    <lineage>
        <taxon>Eukaryota</taxon>
        <taxon>Metazoa</taxon>
        <taxon>Chordata</taxon>
        <taxon>Craniata</taxon>
        <taxon>Vertebrata</taxon>
        <taxon>Euteleostomi</taxon>
        <taxon>Actinopterygii</taxon>
        <taxon>Neopterygii</taxon>
        <taxon>Teleostei</taxon>
        <taxon>Ostariophysi</taxon>
        <taxon>Cypriniformes</taxon>
        <taxon>Cyprinidae</taxon>
        <taxon>Labeoninae</taxon>
        <taxon>Labeonini</taxon>
        <taxon>Cirrhinus</taxon>
    </lineage>
</organism>
<evidence type="ECO:0000313" key="2">
    <source>
        <dbReference type="EMBL" id="KAL1254679.1"/>
    </source>
</evidence>
<reference evidence="2 3" key="1">
    <citation type="submission" date="2023-09" db="EMBL/GenBank/DDBJ databases">
        <authorList>
            <person name="Wang M."/>
        </authorList>
    </citation>
    <scope>NUCLEOTIDE SEQUENCE [LARGE SCALE GENOMIC DNA]</scope>
    <source>
        <strain evidence="2">GT-2023</strain>
        <tissue evidence="2">Liver</tissue>
    </source>
</reference>
<feature type="compositionally biased region" description="Low complexity" evidence="1">
    <location>
        <begin position="51"/>
        <end position="62"/>
    </location>
</feature>
<evidence type="ECO:0000256" key="1">
    <source>
        <dbReference type="SAM" id="MobiDB-lite"/>
    </source>
</evidence>
<keyword evidence="3" id="KW-1185">Reference proteome</keyword>
<name>A0ABR3LSE4_9TELE</name>
<feature type="region of interest" description="Disordered" evidence="1">
    <location>
        <begin position="28"/>
        <end position="98"/>
    </location>
</feature>